<dbReference type="Pfam" id="PF13559">
    <property type="entry name" value="DUF4129"/>
    <property type="match status" value="1"/>
</dbReference>
<name>A0A212U9P5_9BACT</name>
<feature type="compositionally biased region" description="Polar residues" evidence="1">
    <location>
        <begin position="56"/>
        <end position="67"/>
    </location>
</feature>
<evidence type="ECO:0000313" key="6">
    <source>
        <dbReference type="Proteomes" id="UP000198131"/>
    </source>
</evidence>
<evidence type="ECO:0000256" key="3">
    <source>
        <dbReference type="SAM" id="SignalP"/>
    </source>
</evidence>
<feature type="domain" description="Protein-glutamine gamma-glutamyltransferase-like C-terminal" evidence="4">
    <location>
        <begin position="212"/>
        <end position="276"/>
    </location>
</feature>
<feature type="transmembrane region" description="Helical" evidence="2">
    <location>
        <begin position="142"/>
        <end position="160"/>
    </location>
</feature>
<accession>A0A212U9P5</accession>
<keyword evidence="6" id="KW-1185">Reference proteome</keyword>
<reference evidence="6" key="1">
    <citation type="submission" date="2017-06" db="EMBL/GenBank/DDBJ databases">
        <authorList>
            <person name="Varghese N."/>
            <person name="Submissions S."/>
        </authorList>
    </citation>
    <scope>NUCLEOTIDE SEQUENCE [LARGE SCALE GENOMIC DNA]</scope>
    <source>
        <strain evidence="6">DSM 11116</strain>
    </source>
</reference>
<keyword evidence="2" id="KW-0812">Transmembrane</keyword>
<evidence type="ECO:0000256" key="2">
    <source>
        <dbReference type="SAM" id="Phobius"/>
    </source>
</evidence>
<dbReference type="Proteomes" id="UP000198131">
    <property type="component" value="Unassembled WGS sequence"/>
</dbReference>
<keyword evidence="2" id="KW-0472">Membrane</keyword>
<dbReference type="AlphaFoldDB" id="A0A212U9P5"/>
<dbReference type="OrthoDB" id="5491447at2"/>
<evidence type="ECO:0000313" key="5">
    <source>
        <dbReference type="EMBL" id="SNC74774.1"/>
    </source>
</evidence>
<dbReference type="RefSeq" id="WP_088843893.1">
    <property type="nucleotide sequence ID" value="NZ_FYEW01000002.1"/>
</dbReference>
<proteinExistence type="predicted"/>
<feature type="chain" id="PRO_5013143632" description="Protein-glutamine gamma-glutamyltransferase-like C-terminal domain-containing protein" evidence="3">
    <location>
        <begin position="37"/>
        <end position="290"/>
    </location>
</feature>
<sequence length="290" mass="32716">MLTSFSFLRWQPNLRYWPRPLAVALGLVLLASATQAAPHAAAQAPLPAPKSPIIPSETTQDSASAKASTKVISLPPDRQAPVALRRPAEARLRALRSQQAFQYVKPEEKPEQQSVWSLFWWRLTQWLGKLLSGPGYESRSRFVVYALFGAAFLYVLVRVLRLDLTGAFGRRNRAVPLPYDTALEDIHAVDFGAALAEAEAAGNFRLAVRLGYLQILRHLAEQQLIAWQPEKTNHDYLRELGGTRWAPDFATLTRQFEYVWYGELPLASEAYPALRENRQHFLQQLTRVAA</sequence>
<keyword evidence="3" id="KW-0732">Signal</keyword>
<evidence type="ECO:0000259" key="4">
    <source>
        <dbReference type="Pfam" id="PF13559"/>
    </source>
</evidence>
<feature type="region of interest" description="Disordered" evidence="1">
    <location>
        <begin position="41"/>
        <end position="67"/>
    </location>
</feature>
<gene>
    <name evidence="5" type="ORF">SAMN06265337_2540</name>
</gene>
<feature type="signal peptide" evidence="3">
    <location>
        <begin position="1"/>
        <end position="36"/>
    </location>
</feature>
<evidence type="ECO:0000256" key="1">
    <source>
        <dbReference type="SAM" id="MobiDB-lite"/>
    </source>
</evidence>
<protein>
    <recommendedName>
        <fullName evidence="4">Protein-glutamine gamma-glutamyltransferase-like C-terminal domain-containing protein</fullName>
    </recommendedName>
</protein>
<dbReference type="EMBL" id="FYEW01000002">
    <property type="protein sequence ID" value="SNC74774.1"/>
    <property type="molecule type" value="Genomic_DNA"/>
</dbReference>
<dbReference type="InterPro" id="IPR025403">
    <property type="entry name" value="TgpA-like_C"/>
</dbReference>
<organism evidence="5 6">
    <name type="scientific">Hymenobacter gelipurpurascens</name>
    <dbReference type="NCBI Taxonomy" id="89968"/>
    <lineage>
        <taxon>Bacteria</taxon>
        <taxon>Pseudomonadati</taxon>
        <taxon>Bacteroidota</taxon>
        <taxon>Cytophagia</taxon>
        <taxon>Cytophagales</taxon>
        <taxon>Hymenobacteraceae</taxon>
        <taxon>Hymenobacter</taxon>
    </lineage>
</organism>
<keyword evidence="2" id="KW-1133">Transmembrane helix</keyword>